<evidence type="ECO:0000256" key="2">
    <source>
        <dbReference type="SAM" id="Phobius"/>
    </source>
</evidence>
<dbReference type="NCBIfam" id="TIGR01363">
    <property type="entry name" value="strep_his_triad"/>
    <property type="match status" value="2"/>
</dbReference>
<feature type="region of interest" description="Disordered" evidence="1">
    <location>
        <begin position="542"/>
        <end position="564"/>
    </location>
</feature>
<feature type="compositionally biased region" description="Basic and acidic residues" evidence="1">
    <location>
        <begin position="155"/>
        <end position="168"/>
    </location>
</feature>
<dbReference type="RefSeq" id="WP_347297738.1">
    <property type="nucleotide sequence ID" value="NZ_CP142434.1"/>
</dbReference>
<dbReference type="Pfam" id="PF04270">
    <property type="entry name" value="Strep_his_triad"/>
    <property type="match status" value="7"/>
</dbReference>
<dbReference type="EMBL" id="CP142436">
    <property type="protein sequence ID" value="XBC50766.1"/>
    <property type="molecule type" value="Genomic_DNA"/>
</dbReference>
<keyword evidence="2" id="KW-0812">Transmembrane</keyword>
<evidence type="ECO:0000313" key="3">
    <source>
        <dbReference type="EMBL" id="XBC47618.1"/>
    </source>
</evidence>
<gene>
    <name evidence="4" type="ORF">VUQ07_05720</name>
    <name evidence="3" type="ORF">VUQ09_08780</name>
</gene>
<feature type="region of interest" description="Disordered" evidence="1">
    <location>
        <begin position="249"/>
        <end position="325"/>
    </location>
</feature>
<feature type="compositionally biased region" description="Polar residues" evidence="1">
    <location>
        <begin position="964"/>
        <end position="981"/>
    </location>
</feature>
<feature type="region of interest" description="Disordered" evidence="1">
    <location>
        <begin position="931"/>
        <end position="1017"/>
    </location>
</feature>
<feature type="compositionally biased region" description="Low complexity" evidence="1">
    <location>
        <begin position="411"/>
        <end position="420"/>
    </location>
</feature>
<dbReference type="SUPFAM" id="SSF142887">
    <property type="entry name" value="PhtA domain-like"/>
    <property type="match status" value="3"/>
</dbReference>
<feature type="compositionally biased region" description="Basic and acidic residues" evidence="1">
    <location>
        <begin position="935"/>
        <end position="960"/>
    </location>
</feature>
<keyword evidence="2" id="KW-0472">Membrane</keyword>
<keyword evidence="2" id="KW-1133">Transmembrane helix</keyword>
<feature type="transmembrane region" description="Helical" evidence="2">
    <location>
        <begin position="9"/>
        <end position="26"/>
    </location>
</feature>
<evidence type="ECO:0000313" key="4">
    <source>
        <dbReference type="EMBL" id="XBC50766.1"/>
    </source>
</evidence>
<dbReference type="InterPro" id="IPR023832">
    <property type="entry name" value="His_triad_protein"/>
</dbReference>
<feature type="region of interest" description="Disordered" evidence="1">
    <location>
        <begin position="846"/>
        <end position="873"/>
    </location>
</feature>
<dbReference type="InterPro" id="IPR037228">
    <property type="entry name" value="PhtA_dom_sf"/>
</dbReference>
<dbReference type="InterPro" id="IPR006270">
    <property type="entry name" value="Strep_his_triad_rpt"/>
</dbReference>
<feature type="region of interest" description="Disordered" evidence="1">
    <location>
        <begin position="396"/>
        <end position="461"/>
    </location>
</feature>
<feature type="compositionally biased region" description="Basic and acidic residues" evidence="1">
    <location>
        <begin position="542"/>
        <end position="552"/>
    </location>
</feature>
<proteinExistence type="predicted"/>
<protein>
    <submittedName>
        <fullName evidence="4">Pneumococcal-type histidine triad protein</fullName>
    </submittedName>
</protein>
<accession>A0AB74TUQ8</accession>
<feature type="compositionally biased region" description="Low complexity" evidence="1">
    <location>
        <begin position="289"/>
        <end position="311"/>
    </location>
</feature>
<feature type="compositionally biased region" description="Polar residues" evidence="1">
    <location>
        <begin position="261"/>
        <end position="288"/>
    </location>
</feature>
<dbReference type="AlphaFoldDB" id="A0AB74TUQ8"/>
<dbReference type="Gene3D" id="3.10.50.90">
    <property type="match status" value="4"/>
</dbReference>
<name>A0AB74TUQ8_9LACT</name>
<organism evidence="4">
    <name type="scientific">Dolosigranulum savutiense</name>
    <dbReference type="NCBI Taxonomy" id="3110288"/>
    <lineage>
        <taxon>Bacteria</taxon>
        <taxon>Bacillati</taxon>
        <taxon>Bacillota</taxon>
        <taxon>Bacilli</taxon>
        <taxon>Lactobacillales</taxon>
        <taxon>Carnobacteriaceae</taxon>
        <taxon>Dolosigranulum</taxon>
    </lineage>
</organism>
<feature type="compositionally biased region" description="Basic and acidic residues" evidence="1">
    <location>
        <begin position="422"/>
        <end position="452"/>
    </location>
</feature>
<sequence>MEKTNIKKIILGSLASAVIFGGGYYTNHLITGETDNSSDSGIQYIESSKSAGATSEKTPEQVSHDEAIDAEQIVVKIMDDGYVTSHGDHYHFFSGKVPFDAIISEELVIKDYELNEDDIISEHQDGYIVKVNGEYYLYLKEPDKAKNVRTKEEIAEQQKITGLHDGEGKQSGGGNDHGHAPLSPEVKKQVSQAKASGRYTTDDGYVFTAGSIVRDTGDAYIVAHDDHFHYVPKAHLSASELAAARAFLGGGGGSSHAQSGRQNNTTGSNRKQLPNYAQQGSNRPSANPQKGQNSQTGSQSQSQGKQHNNGQTDHSKRPDKAPSTSDLKALVQKVFDMDPSKRHKEGDGLVFNPLEITDYVDGFGFVQPHGDHHHVIPEGKLSDAEKEAAHAVVNARKAGKKLPKMADKPSKGQSQPQKPQKPNKEESPKQPEKPSKEEKPAEDNKDQEKPGKDSNAVDPKKDPLAYYESLTAELVIKPGDLPYNLQYLTEYVEGLFIIPHHDHYHNISVQQILDNDKDREYFLKGHSAEDVLKTAKYLAENPDARPKGKDGWGDSAGEEPAEVDELADEKKMDYLAEKYGVDRNDLSQFQRIINTVTITKDGESIDINLSDLKVEGDKVTPLVELPEFGQKQGEKPADSADNKEQEKPADEESKEKPGKEESTDDHGENHESTPQSERKGKPNSQIVYSPEEIAEAKAAGKYTTSDGYIFDANDIDRKAGNGYIVPHMDHTHYIPIKDLSPAEQKAAEEVLKARGGDKKQEKPENLSADSPEAIYNRLKAEKVIELTKLPFYLRFVTEYADGTFIIPHDDHFHNITVKDILESDKVYLKGHKPEDIIKTAKWLVENPSERPTPGEDDWWHSEGATPEEQKELTDEKKMQYLADKYKVDRHNISEFFRLGEKVTITKDDESIEIDLGDLKVEGNKVTPLVKLPEFGQKKAENKKDEKEKQEPKQKQQKQPEKPAVNNQNTPAPQPKETAQPSAPQVPEKPVEAPQPAPEENQPEQAPQAQEPQQEEAE</sequence>
<feature type="compositionally biased region" description="Basic and acidic residues" evidence="1">
    <location>
        <begin position="632"/>
        <end position="680"/>
    </location>
</feature>
<dbReference type="EMBL" id="CP142434">
    <property type="protein sequence ID" value="XBC47618.1"/>
    <property type="molecule type" value="Genomic_DNA"/>
</dbReference>
<feature type="compositionally biased region" description="Low complexity" evidence="1">
    <location>
        <begin position="982"/>
        <end position="1011"/>
    </location>
</feature>
<reference evidence="4" key="1">
    <citation type="submission" date="2023-12" db="EMBL/GenBank/DDBJ databases">
        <title>Dolosigranulum savutii sp. nov. isolated from human upper respiratory samples collected in Botswana.</title>
        <authorList>
            <person name="Kelly M.S."/>
        </authorList>
    </citation>
    <scope>NUCLEOTIDE SEQUENCE</scope>
    <source>
        <strain evidence="4">MSK211</strain>
        <strain evidence="3">MSK312</strain>
    </source>
</reference>
<feature type="region of interest" description="Disordered" evidence="1">
    <location>
        <begin position="155"/>
        <end position="197"/>
    </location>
</feature>
<evidence type="ECO:0000256" key="1">
    <source>
        <dbReference type="SAM" id="MobiDB-lite"/>
    </source>
</evidence>
<feature type="region of interest" description="Disordered" evidence="1">
    <location>
        <begin position="624"/>
        <end position="684"/>
    </location>
</feature>